<dbReference type="Proteomes" id="UP001229421">
    <property type="component" value="Unassembled WGS sequence"/>
</dbReference>
<accession>A0AAD8NM71</accession>
<proteinExistence type="predicted"/>
<name>A0AAD8NM71_TARER</name>
<organism evidence="1 2">
    <name type="scientific">Tagetes erecta</name>
    <name type="common">African marigold</name>
    <dbReference type="NCBI Taxonomy" id="13708"/>
    <lineage>
        <taxon>Eukaryota</taxon>
        <taxon>Viridiplantae</taxon>
        <taxon>Streptophyta</taxon>
        <taxon>Embryophyta</taxon>
        <taxon>Tracheophyta</taxon>
        <taxon>Spermatophyta</taxon>
        <taxon>Magnoliopsida</taxon>
        <taxon>eudicotyledons</taxon>
        <taxon>Gunneridae</taxon>
        <taxon>Pentapetalae</taxon>
        <taxon>asterids</taxon>
        <taxon>campanulids</taxon>
        <taxon>Asterales</taxon>
        <taxon>Asteraceae</taxon>
        <taxon>Asteroideae</taxon>
        <taxon>Heliantheae alliance</taxon>
        <taxon>Tageteae</taxon>
        <taxon>Tagetes</taxon>
    </lineage>
</organism>
<dbReference type="AlphaFoldDB" id="A0AAD8NM71"/>
<evidence type="ECO:0000313" key="1">
    <source>
        <dbReference type="EMBL" id="KAK1413461.1"/>
    </source>
</evidence>
<evidence type="ECO:0000313" key="2">
    <source>
        <dbReference type="Proteomes" id="UP001229421"/>
    </source>
</evidence>
<gene>
    <name evidence="1" type="ORF">QVD17_35234</name>
</gene>
<protein>
    <submittedName>
        <fullName evidence="1">Uncharacterized protein</fullName>
    </submittedName>
</protein>
<reference evidence="1" key="1">
    <citation type="journal article" date="2023" name="bioRxiv">
        <title>Improved chromosome-level genome assembly for marigold (Tagetes erecta).</title>
        <authorList>
            <person name="Jiang F."/>
            <person name="Yuan L."/>
            <person name="Wang S."/>
            <person name="Wang H."/>
            <person name="Xu D."/>
            <person name="Wang A."/>
            <person name="Fan W."/>
        </authorList>
    </citation>
    <scope>NUCLEOTIDE SEQUENCE</scope>
    <source>
        <strain evidence="1">WSJ</strain>
        <tissue evidence="1">Leaf</tissue>
    </source>
</reference>
<dbReference type="EMBL" id="JAUHHV010000009">
    <property type="protein sequence ID" value="KAK1413461.1"/>
    <property type="molecule type" value="Genomic_DNA"/>
</dbReference>
<keyword evidence="2" id="KW-1185">Reference proteome</keyword>
<comment type="caution">
    <text evidence="1">The sequence shown here is derived from an EMBL/GenBank/DDBJ whole genome shotgun (WGS) entry which is preliminary data.</text>
</comment>
<sequence length="85" mass="10338">MDNGYDLKAEHQDSVLETVDVNWRRGLFLDLLFNHMYTGHHRFLDLGFKFTKNDIQSFTIIKFPIISNYAHWLYPYFFCVFLKRK</sequence>